<dbReference type="CDD" id="cd17873">
    <property type="entry name" value="FlhF"/>
    <property type="match status" value="1"/>
</dbReference>
<comment type="similarity">
    <text evidence="2">Belongs to the GTP-binding SRP family.</text>
</comment>
<evidence type="ECO:0000256" key="14">
    <source>
        <dbReference type="SAM" id="MobiDB-lite"/>
    </source>
</evidence>
<evidence type="ECO:0000256" key="11">
    <source>
        <dbReference type="ARBA" id="ARBA00023225"/>
    </source>
</evidence>
<dbReference type="PANTHER" id="PTHR43134:SF3">
    <property type="entry name" value="FLAGELLAR BIOSYNTHESIS PROTEIN FLHF"/>
    <property type="match status" value="1"/>
</dbReference>
<keyword evidence="9" id="KW-0342">GTP-binding</keyword>
<sequence length="449" mass="49490">MNTDIRTFKAESLQAALDIVHRELGQDAVILNTRQIDKPRIWPWSPRRQEVEITARREVAPRQPLPLSARDPRGRPESELAPPPTLLEPTTHKRHNVTPPKWSPNDVIPDDAIPAAMPKASLKAVNRLAGTQQLTVAARARNTPPAAAPALDAAAVNERLDQLQRMILELGRERRRHTLHDVPSELFHFFTELIDADVDDELARELVCRARQLAEPAQLRDPAAVWALLTGLLERELKIAGPIKPVRGRRKVAALVGPTGVGKTTTIAKLAANFHVREGVKLGLVTVDTYRIAAVEQLKTYAEIIQLPMKVVTTPLEMRRALDELAGLDLVLIDTAGRSPQDELRIQELQQFLQAAQADEVHLVLSLTSSRKSLAQAVASFQPAGATSLIATKLDEAPGASELWQLCRQGAPPISYLTTGQDVPDDIEPAHATRLAKLILGREQLHHRA</sequence>
<keyword evidence="17" id="KW-0966">Cell projection</keyword>
<evidence type="ECO:0000256" key="4">
    <source>
        <dbReference type="ARBA" id="ARBA00022448"/>
    </source>
</evidence>
<evidence type="ECO:0000259" key="16">
    <source>
        <dbReference type="SMART" id="SM00962"/>
    </source>
</evidence>
<accession>A0A7C4QMZ7</accession>
<reference evidence="17" key="1">
    <citation type="journal article" date="2020" name="mSystems">
        <title>Genome- and Community-Level Interaction Insights into Carbon Utilization and Element Cycling Functions of Hydrothermarchaeota in Hydrothermal Sediment.</title>
        <authorList>
            <person name="Zhou Z."/>
            <person name="Liu Y."/>
            <person name="Xu W."/>
            <person name="Pan J."/>
            <person name="Luo Z.H."/>
            <person name="Li M."/>
        </authorList>
    </citation>
    <scope>NUCLEOTIDE SEQUENCE [LARGE SCALE GENOMIC DNA]</scope>
    <source>
        <strain evidence="17">SpSt-508</strain>
    </source>
</reference>
<dbReference type="NCBIfam" id="TIGR03499">
    <property type="entry name" value="FlhF"/>
    <property type="match status" value="1"/>
</dbReference>
<evidence type="ECO:0000313" key="17">
    <source>
        <dbReference type="EMBL" id="HGT38483.1"/>
    </source>
</evidence>
<dbReference type="Gene3D" id="3.40.50.300">
    <property type="entry name" value="P-loop containing nucleotide triphosphate hydrolases"/>
    <property type="match status" value="1"/>
</dbReference>
<dbReference type="SMART" id="SM00962">
    <property type="entry name" value="SRP54"/>
    <property type="match status" value="1"/>
</dbReference>
<name>A0A7C4QMZ7_9PLAN</name>
<dbReference type="Gene3D" id="1.20.120.1380">
    <property type="entry name" value="Flagellar FlhF biosynthesis protein, N domain"/>
    <property type="match status" value="1"/>
</dbReference>
<dbReference type="GO" id="GO:0005047">
    <property type="term" value="F:signal recognition particle binding"/>
    <property type="evidence" value="ECO:0007669"/>
    <property type="project" value="TreeGrafter"/>
</dbReference>
<organism evidence="17">
    <name type="scientific">Schlesneria paludicola</name>
    <dbReference type="NCBI Taxonomy" id="360056"/>
    <lineage>
        <taxon>Bacteria</taxon>
        <taxon>Pseudomonadati</taxon>
        <taxon>Planctomycetota</taxon>
        <taxon>Planctomycetia</taxon>
        <taxon>Planctomycetales</taxon>
        <taxon>Planctomycetaceae</taxon>
        <taxon>Schlesneria</taxon>
    </lineage>
</organism>
<keyword evidence="4" id="KW-0813">Transport</keyword>
<dbReference type="PANTHER" id="PTHR43134">
    <property type="entry name" value="SIGNAL RECOGNITION PARTICLE RECEPTOR SUBUNIT ALPHA"/>
    <property type="match status" value="1"/>
</dbReference>
<evidence type="ECO:0000256" key="2">
    <source>
        <dbReference type="ARBA" id="ARBA00008531"/>
    </source>
</evidence>
<evidence type="ECO:0000256" key="6">
    <source>
        <dbReference type="ARBA" id="ARBA00022741"/>
    </source>
</evidence>
<proteinExistence type="inferred from homology"/>
<keyword evidence="17" id="KW-0282">Flagellum</keyword>
<comment type="subcellular location">
    <subcellularLocation>
        <location evidence="1">Cell membrane</location>
        <topology evidence="1">Peripheral membrane protein</topology>
        <orientation evidence="1">Cytoplasmic side</orientation>
    </subcellularLocation>
</comment>
<dbReference type="GO" id="GO:0003924">
    <property type="term" value="F:GTPase activity"/>
    <property type="evidence" value="ECO:0007669"/>
    <property type="project" value="UniProtKB-UniRule"/>
</dbReference>
<evidence type="ECO:0000256" key="3">
    <source>
        <dbReference type="ARBA" id="ARBA00014919"/>
    </source>
</evidence>
<keyword evidence="7" id="KW-1005">Bacterial flagellum biogenesis</keyword>
<keyword evidence="11" id="KW-1006">Bacterial flagellum protein export</keyword>
<comment type="caution">
    <text evidence="17">The sequence shown here is derived from an EMBL/GenBank/DDBJ whole genome shotgun (WGS) entry which is preliminary data.</text>
</comment>
<keyword evidence="5" id="KW-1003">Cell membrane</keyword>
<dbReference type="GO" id="GO:0015031">
    <property type="term" value="P:protein transport"/>
    <property type="evidence" value="ECO:0007669"/>
    <property type="project" value="UniProtKB-KW"/>
</dbReference>
<feature type="region of interest" description="Disordered" evidence="14">
    <location>
        <begin position="55"/>
        <end position="106"/>
    </location>
</feature>
<evidence type="ECO:0000256" key="5">
    <source>
        <dbReference type="ARBA" id="ARBA00022475"/>
    </source>
</evidence>
<dbReference type="GO" id="GO:0005525">
    <property type="term" value="F:GTP binding"/>
    <property type="evidence" value="ECO:0007669"/>
    <property type="project" value="UniProtKB-UniRule"/>
</dbReference>
<protein>
    <recommendedName>
        <fullName evidence="3 13">Flagellar biosynthesis protein FlhF</fullName>
    </recommendedName>
</protein>
<dbReference type="InterPro" id="IPR020006">
    <property type="entry name" value="FlhF"/>
</dbReference>
<dbReference type="GO" id="GO:0044781">
    <property type="term" value="P:bacterial-type flagellum organization"/>
    <property type="evidence" value="ECO:0007669"/>
    <property type="project" value="UniProtKB-UniRule"/>
</dbReference>
<evidence type="ECO:0000256" key="13">
    <source>
        <dbReference type="NCBIfam" id="TIGR03499"/>
    </source>
</evidence>
<gene>
    <name evidence="17" type="primary">flhF</name>
    <name evidence="17" type="ORF">ENS64_04370</name>
</gene>
<keyword evidence="17" id="KW-0969">Cilium</keyword>
<dbReference type="GO" id="GO:0005886">
    <property type="term" value="C:plasma membrane"/>
    <property type="evidence" value="ECO:0007669"/>
    <property type="project" value="UniProtKB-SubCell"/>
</dbReference>
<evidence type="ECO:0000256" key="9">
    <source>
        <dbReference type="ARBA" id="ARBA00023134"/>
    </source>
</evidence>
<evidence type="ECO:0000259" key="15">
    <source>
        <dbReference type="SMART" id="SM00382"/>
    </source>
</evidence>
<dbReference type="InterPro" id="IPR000897">
    <property type="entry name" value="SRP54_GTPase_dom"/>
</dbReference>
<evidence type="ECO:0000256" key="10">
    <source>
        <dbReference type="ARBA" id="ARBA00023136"/>
    </source>
</evidence>
<feature type="domain" description="AAA+ ATPase" evidence="15">
    <location>
        <begin position="249"/>
        <end position="445"/>
    </location>
</feature>
<dbReference type="FunFam" id="3.40.50.300:FF:000695">
    <property type="entry name" value="Flagellar biosynthesis regulator FlhF"/>
    <property type="match status" value="1"/>
</dbReference>
<keyword evidence="6" id="KW-0547">Nucleotide-binding</keyword>
<evidence type="ECO:0000256" key="12">
    <source>
        <dbReference type="ARBA" id="ARBA00025337"/>
    </source>
</evidence>
<feature type="domain" description="SRP54-type proteins GTP-binding" evidence="16">
    <location>
        <begin position="250"/>
        <end position="441"/>
    </location>
</feature>
<dbReference type="AlphaFoldDB" id="A0A7C4QMZ7"/>
<dbReference type="Pfam" id="PF00448">
    <property type="entry name" value="SRP54"/>
    <property type="match status" value="1"/>
</dbReference>
<keyword evidence="10" id="KW-0472">Membrane</keyword>
<evidence type="ECO:0000256" key="7">
    <source>
        <dbReference type="ARBA" id="ARBA00022795"/>
    </source>
</evidence>
<dbReference type="InterPro" id="IPR027417">
    <property type="entry name" value="P-loop_NTPase"/>
</dbReference>
<evidence type="ECO:0000256" key="8">
    <source>
        <dbReference type="ARBA" id="ARBA00022927"/>
    </source>
</evidence>
<dbReference type="SUPFAM" id="SSF52540">
    <property type="entry name" value="P-loop containing nucleoside triphosphate hydrolases"/>
    <property type="match status" value="1"/>
</dbReference>
<comment type="function">
    <text evidence="12">Necessary for flagellar biosynthesis. May be involved in translocation of the flagellum.</text>
</comment>
<dbReference type="SMART" id="SM00382">
    <property type="entry name" value="AAA"/>
    <property type="match status" value="1"/>
</dbReference>
<evidence type="ECO:0000256" key="1">
    <source>
        <dbReference type="ARBA" id="ARBA00004413"/>
    </source>
</evidence>
<dbReference type="GO" id="GO:0006614">
    <property type="term" value="P:SRP-dependent cotranslational protein targeting to membrane"/>
    <property type="evidence" value="ECO:0007669"/>
    <property type="project" value="UniProtKB-UniRule"/>
</dbReference>
<dbReference type="InterPro" id="IPR047040">
    <property type="entry name" value="FlhF__GTPase_dom"/>
</dbReference>
<keyword evidence="8" id="KW-0653">Protein transport</keyword>
<dbReference type="InterPro" id="IPR003593">
    <property type="entry name" value="AAA+_ATPase"/>
</dbReference>
<dbReference type="EMBL" id="DSVQ01000009">
    <property type="protein sequence ID" value="HGT38483.1"/>
    <property type="molecule type" value="Genomic_DNA"/>
</dbReference>